<dbReference type="GO" id="GO:0030170">
    <property type="term" value="F:pyridoxal phosphate binding"/>
    <property type="evidence" value="ECO:0007669"/>
    <property type="project" value="UniProtKB-UniRule"/>
</dbReference>
<dbReference type="Pfam" id="PF22580">
    <property type="entry name" value="KYNU_C"/>
    <property type="match status" value="1"/>
</dbReference>
<protein>
    <recommendedName>
        <fullName evidence="4 5">Kynureninase</fullName>
        <ecNumber evidence="4 5">3.7.1.3</ecNumber>
    </recommendedName>
    <alternativeName>
        <fullName evidence="4">L-kynurenine hydrolase</fullName>
    </alternativeName>
</protein>
<name>A0A098LE56_9BACT</name>
<dbReference type="InterPro" id="IPR010111">
    <property type="entry name" value="Kynureninase"/>
</dbReference>
<dbReference type="PANTHER" id="PTHR14084">
    <property type="entry name" value="KYNURENINASE"/>
    <property type="match status" value="1"/>
</dbReference>
<comment type="caution">
    <text evidence="8">The sequence shown here is derived from an EMBL/GenBank/DDBJ whole genome shotgun (WGS) entry which is preliminary data.</text>
</comment>
<comment type="similarity">
    <text evidence="4 6">Belongs to the kynureninase family.</text>
</comment>
<keyword evidence="3 4" id="KW-0663">Pyridoxal phosphate</keyword>
<reference evidence="8 9" key="1">
    <citation type="submission" date="2014-09" db="EMBL/GenBank/DDBJ databases">
        <title>Sporocytophaga myxococcoides PG-01 genome sequencing.</title>
        <authorList>
            <person name="Liu L."/>
            <person name="Gao P.J."/>
            <person name="Chen G.J."/>
            <person name="Wang L.S."/>
        </authorList>
    </citation>
    <scope>NUCLEOTIDE SEQUENCE [LARGE SCALE GENOMIC DNA]</scope>
    <source>
        <strain evidence="8 9">PG-01</strain>
    </source>
</reference>
<comment type="function">
    <text evidence="4 6">Catalyzes the cleavage of L-kynurenine (L-Kyn) and L-3-hydroxykynurenine (L-3OHKyn) into anthranilic acid (AA) and 3-hydroxyanthranilic acid (3-OHAA), respectively.</text>
</comment>
<feature type="binding site" evidence="4">
    <location>
        <position position="106"/>
    </location>
    <ligand>
        <name>pyridoxal 5'-phosphate</name>
        <dbReference type="ChEBI" id="CHEBI:597326"/>
    </ligand>
</feature>
<dbReference type="HAMAP" id="MF_01970">
    <property type="entry name" value="Kynureninase"/>
    <property type="match status" value="1"/>
</dbReference>
<keyword evidence="9" id="KW-1185">Reference proteome</keyword>
<dbReference type="GO" id="GO:0005737">
    <property type="term" value="C:cytoplasm"/>
    <property type="evidence" value="ECO:0007669"/>
    <property type="project" value="UniProtKB-UniRule"/>
</dbReference>
<dbReference type="PIRSF" id="PIRSF038800">
    <property type="entry name" value="KYNU"/>
    <property type="match status" value="1"/>
</dbReference>
<comment type="cofactor">
    <cofactor evidence="4 6">
        <name>pyridoxal 5'-phosphate</name>
        <dbReference type="ChEBI" id="CHEBI:597326"/>
    </cofactor>
</comment>
<dbReference type="STRING" id="153721.MYP_1686"/>
<comment type="catalytic activity">
    <reaction evidence="4 6">
        <text>L-kynurenine + H2O = anthranilate + L-alanine + H(+)</text>
        <dbReference type="Rhea" id="RHEA:16813"/>
        <dbReference type="ChEBI" id="CHEBI:15377"/>
        <dbReference type="ChEBI" id="CHEBI:15378"/>
        <dbReference type="ChEBI" id="CHEBI:16567"/>
        <dbReference type="ChEBI" id="CHEBI:57959"/>
        <dbReference type="ChEBI" id="CHEBI:57972"/>
        <dbReference type="EC" id="3.7.1.3"/>
    </reaction>
</comment>
<feature type="binding site" evidence="4">
    <location>
        <position position="243"/>
    </location>
    <ligand>
        <name>pyridoxal 5'-phosphate</name>
        <dbReference type="ChEBI" id="CHEBI:597326"/>
    </ligand>
</feature>
<proteinExistence type="inferred from homology"/>
<dbReference type="Gene3D" id="3.90.1150.10">
    <property type="entry name" value="Aspartate Aminotransferase, domain 1"/>
    <property type="match status" value="1"/>
</dbReference>
<dbReference type="FunFam" id="3.40.640.10:FF:000031">
    <property type="entry name" value="Kynureninase"/>
    <property type="match status" value="1"/>
</dbReference>
<keyword evidence="1 4" id="KW-0662">Pyridine nucleotide biosynthesis</keyword>
<feature type="binding site" evidence="4">
    <location>
        <position position="105"/>
    </location>
    <ligand>
        <name>pyridoxal 5'-phosphate</name>
        <dbReference type="ChEBI" id="CHEBI:597326"/>
    </ligand>
</feature>
<dbReference type="GO" id="GO:0019441">
    <property type="term" value="P:L-tryptophan catabolic process to kynurenine"/>
    <property type="evidence" value="ECO:0007669"/>
    <property type="project" value="TreeGrafter"/>
</dbReference>
<dbReference type="Proteomes" id="UP000030185">
    <property type="component" value="Unassembled WGS sequence"/>
</dbReference>
<dbReference type="GO" id="GO:0097053">
    <property type="term" value="P:L-kynurenine catabolic process"/>
    <property type="evidence" value="ECO:0007669"/>
    <property type="project" value="UniProtKB-UniRule"/>
</dbReference>
<dbReference type="EC" id="3.7.1.3" evidence="4 5"/>
<feature type="binding site" evidence="4">
    <location>
        <position position="218"/>
    </location>
    <ligand>
        <name>pyridoxal 5'-phosphate</name>
        <dbReference type="ChEBI" id="CHEBI:597326"/>
    </ligand>
</feature>
<dbReference type="Gene3D" id="3.40.640.10">
    <property type="entry name" value="Type I PLP-dependent aspartate aminotransferase-like (Major domain)"/>
    <property type="match status" value="1"/>
</dbReference>
<comment type="subunit">
    <text evidence="4 6">Homodimer.</text>
</comment>
<feature type="binding site" evidence="4">
    <location>
        <position position="221"/>
    </location>
    <ligand>
        <name>pyridoxal 5'-phosphate</name>
        <dbReference type="ChEBI" id="CHEBI:597326"/>
    </ligand>
</feature>
<dbReference type="InterPro" id="IPR015422">
    <property type="entry name" value="PyrdxlP-dep_Trfase_small"/>
</dbReference>
<evidence type="ECO:0000256" key="6">
    <source>
        <dbReference type="PIRNR" id="PIRNR038800"/>
    </source>
</evidence>
<evidence type="ECO:0000256" key="7">
    <source>
        <dbReference type="RuleBase" id="RU004508"/>
    </source>
</evidence>
<comment type="pathway">
    <text evidence="4 6">Cofactor biosynthesis; NAD(+) biosynthesis; quinolinate from L-kynurenine: step 2/3.</text>
</comment>
<dbReference type="eggNOG" id="COG3844">
    <property type="taxonomic scope" value="Bacteria"/>
</dbReference>
<gene>
    <name evidence="4" type="primary">kynU</name>
    <name evidence="8" type="ORF">MYP_1686</name>
</gene>
<dbReference type="UniPathway" id="UPA00253">
    <property type="reaction ID" value="UER00329"/>
</dbReference>
<dbReference type="GO" id="GO:0009435">
    <property type="term" value="P:NAD+ biosynthetic process"/>
    <property type="evidence" value="ECO:0007669"/>
    <property type="project" value="UniProtKB-UniRule"/>
</dbReference>
<evidence type="ECO:0000256" key="2">
    <source>
        <dbReference type="ARBA" id="ARBA00022801"/>
    </source>
</evidence>
<dbReference type="Pfam" id="PF01041">
    <property type="entry name" value="DegT_DnrJ_EryC1"/>
    <property type="match status" value="1"/>
</dbReference>
<dbReference type="GO" id="GO:0019805">
    <property type="term" value="P:quinolinate biosynthetic process"/>
    <property type="evidence" value="ECO:0007669"/>
    <property type="project" value="UniProtKB-UniRule"/>
</dbReference>
<dbReference type="GO" id="GO:0043420">
    <property type="term" value="P:anthranilate metabolic process"/>
    <property type="evidence" value="ECO:0007669"/>
    <property type="project" value="TreeGrafter"/>
</dbReference>
<evidence type="ECO:0000256" key="4">
    <source>
        <dbReference type="HAMAP-Rule" id="MF_01970"/>
    </source>
</evidence>
<dbReference type="EMBL" id="BBLT01000003">
    <property type="protein sequence ID" value="GAL84458.1"/>
    <property type="molecule type" value="Genomic_DNA"/>
</dbReference>
<dbReference type="NCBIfam" id="TIGR01814">
    <property type="entry name" value="kynureninase"/>
    <property type="match status" value="1"/>
</dbReference>
<keyword evidence="2 4" id="KW-0378">Hydrolase</keyword>
<evidence type="ECO:0000313" key="8">
    <source>
        <dbReference type="EMBL" id="GAL84458.1"/>
    </source>
</evidence>
<feature type="binding site" evidence="4">
    <location>
        <position position="271"/>
    </location>
    <ligand>
        <name>pyridoxal 5'-phosphate</name>
        <dbReference type="ChEBI" id="CHEBI:597326"/>
    </ligand>
</feature>
<accession>A0A098LE56</accession>
<comment type="catalytic activity">
    <reaction evidence="6">
        <text>3-hydroxy-L-kynurenine + H2O = 3-hydroxyanthranilate + L-alanine + H(+)</text>
        <dbReference type="Rhea" id="RHEA:25143"/>
        <dbReference type="ChEBI" id="CHEBI:15377"/>
        <dbReference type="ChEBI" id="CHEBI:15378"/>
        <dbReference type="ChEBI" id="CHEBI:36559"/>
        <dbReference type="ChEBI" id="CHEBI:57972"/>
        <dbReference type="ChEBI" id="CHEBI:58125"/>
        <dbReference type="EC" id="3.7.1.3"/>
    </reaction>
</comment>
<feature type="modified residue" description="N6-(pyridoxal phosphate)lysine" evidence="4">
    <location>
        <position position="244"/>
    </location>
</feature>
<feature type="binding site" evidence="4">
    <location>
        <position position="299"/>
    </location>
    <ligand>
        <name>pyridoxal 5'-phosphate</name>
        <dbReference type="ChEBI" id="CHEBI:597326"/>
    </ligand>
</feature>
<comment type="pathway">
    <text evidence="4 6">Amino-acid degradation; L-kynurenine degradation; L-alanine and anthranilate from L-kynurenine: step 1/1.</text>
</comment>
<dbReference type="PANTHER" id="PTHR14084:SF0">
    <property type="entry name" value="KYNURENINASE"/>
    <property type="match status" value="1"/>
</dbReference>
<sequence length="428" mass="48403">MKFSTDKKFAKSLDLKDPLKDFKKQFLIPGKGKNSQIYFCGNSLGLQPVTAKKYIETELKDWAELAVEGHFKGTNPWADYHKLFRKPLAALCGALPEEVVAMNSLTANLHLLLVSFYWPRERRVKILTEAGSFSSDIYALTSQIEIRGFDPAECLVEVGPREGEFAIRDEDIISKIEELGDELALVMMSGVNYYTGQAFDMEAIAEAAHNAGAYVGFDLAHAIGNIPLNLHEWQVDFATWCSYKYLNAGPGATAGLFVHSENFHLPRFAGWWGNDEKERFLMKPEYEPSIGAEGWQLSNAPVLPMAVLKASLDIFQKAGLKKIFKKSEQLTAYLEYLIKIKCTPAQKEKPYKIRIITPTEPSRRGAQLSIYFEKGDGKRLVQQFAKEGIILDWRSPNVLRVSPAPLYNSFTEVYTFVEKFAEFCEYIN</sequence>
<evidence type="ECO:0000256" key="5">
    <source>
        <dbReference type="NCBIfam" id="TIGR01814"/>
    </source>
</evidence>
<evidence type="ECO:0000256" key="1">
    <source>
        <dbReference type="ARBA" id="ARBA00022642"/>
    </source>
</evidence>
<dbReference type="UniPathway" id="UPA00334">
    <property type="reaction ID" value="UER00455"/>
</dbReference>
<evidence type="ECO:0000256" key="3">
    <source>
        <dbReference type="ARBA" id="ARBA00022898"/>
    </source>
</evidence>
<dbReference type="InterPro" id="IPR000653">
    <property type="entry name" value="DegT/StrS_aminotransferase"/>
</dbReference>
<dbReference type="InterPro" id="IPR015421">
    <property type="entry name" value="PyrdxlP-dep_Trfase_major"/>
</dbReference>
<dbReference type="SUPFAM" id="SSF53383">
    <property type="entry name" value="PLP-dependent transferases"/>
    <property type="match status" value="1"/>
</dbReference>
<dbReference type="AlphaFoldDB" id="A0A098LE56"/>
<organism evidence="8 9">
    <name type="scientific">Sporocytophaga myxococcoides</name>
    <dbReference type="NCBI Taxonomy" id="153721"/>
    <lineage>
        <taxon>Bacteria</taxon>
        <taxon>Pseudomonadati</taxon>
        <taxon>Bacteroidota</taxon>
        <taxon>Cytophagia</taxon>
        <taxon>Cytophagales</taxon>
        <taxon>Cytophagaceae</taxon>
        <taxon>Sporocytophaga</taxon>
    </lineage>
</organism>
<dbReference type="InterPro" id="IPR015424">
    <property type="entry name" value="PyrdxlP-dep_Trfase"/>
</dbReference>
<evidence type="ECO:0000313" key="9">
    <source>
        <dbReference type="Proteomes" id="UP000030185"/>
    </source>
</evidence>
<comment type="similarity">
    <text evidence="7">Belongs to the DegT/DnrJ/EryC1 family.</text>
</comment>
<dbReference type="GO" id="GO:0030429">
    <property type="term" value="F:kynureninase activity"/>
    <property type="evidence" value="ECO:0007669"/>
    <property type="project" value="UniProtKB-UniRule"/>
</dbReference>
<comment type="caution">
    <text evidence="4">Lacks conserved residue(s) required for the propagation of feature annotation.</text>
</comment>